<dbReference type="PANTHER" id="PTHR42646:SF2">
    <property type="entry name" value="5'-3' EXONUCLEASE FAMILY PROTEIN"/>
    <property type="match status" value="1"/>
</dbReference>
<name>A0A1Y4MUM7_9FIRM</name>
<dbReference type="Pfam" id="PF02739">
    <property type="entry name" value="5_3_exonuc_N"/>
    <property type="match status" value="1"/>
</dbReference>
<dbReference type="SUPFAM" id="SSF88723">
    <property type="entry name" value="PIN domain-like"/>
    <property type="match status" value="1"/>
</dbReference>
<sequence>MDRDLKIFDVSYLVHMGSKSNYKSNTIMGLQCGGLIYLMEKVFTHLSRGSSVALAFDSAITSKKETFAEYKATRTRDMSIFVQNQMLLDFCTKMGIPVYKKDGMEADEMIFNIVRTNTVFYPTMDIYCHDADICCNILHDGIRCVGCGGDPLINTENYPYEIFKDTVIPYNSILPYIIIFGKKSNNIAPVRLECFTDNQTIFGDFIAYCKKNYEPSQWSDTQCALSWVLSKSSKLPRNDSKELMRRIKMIYPRKDDTDKYIVPLDCKANLKKDEVVRFLRMFGMKASAMNLGLVSEMNSLLDNSGEDKRIIIGYKNMVESGNLLASANFSIDDWDDEADRKSVFTVDEI</sequence>
<dbReference type="GO" id="GO:0033567">
    <property type="term" value="P:DNA replication, Okazaki fragment processing"/>
    <property type="evidence" value="ECO:0007669"/>
    <property type="project" value="InterPro"/>
</dbReference>
<dbReference type="Gene3D" id="3.40.50.1010">
    <property type="entry name" value="5'-nuclease"/>
    <property type="match status" value="1"/>
</dbReference>
<feature type="domain" description="5'-3' exonuclease alpha-helical arch N-terminal" evidence="1">
    <location>
        <begin position="34"/>
        <end position="143"/>
    </location>
</feature>
<dbReference type="EMBL" id="NFKP01000003">
    <property type="protein sequence ID" value="OUP70592.1"/>
    <property type="molecule type" value="Genomic_DNA"/>
</dbReference>
<dbReference type="PANTHER" id="PTHR42646">
    <property type="entry name" value="FLAP ENDONUCLEASE XNI"/>
    <property type="match status" value="1"/>
</dbReference>
<dbReference type="InterPro" id="IPR020046">
    <property type="entry name" value="5-3_exonucl_a-hlix_arch_N"/>
</dbReference>
<reference evidence="3" key="1">
    <citation type="submission" date="2017-04" db="EMBL/GenBank/DDBJ databases">
        <title>Function of individual gut microbiota members based on whole genome sequencing of pure cultures obtained from chicken caecum.</title>
        <authorList>
            <person name="Medvecky M."/>
            <person name="Cejkova D."/>
            <person name="Polansky O."/>
            <person name="Karasova D."/>
            <person name="Kubasova T."/>
            <person name="Cizek A."/>
            <person name="Rychlik I."/>
        </authorList>
    </citation>
    <scope>NUCLEOTIDE SEQUENCE [LARGE SCALE GENOMIC DNA]</scope>
    <source>
        <strain evidence="3">An175</strain>
    </source>
</reference>
<gene>
    <name evidence="2" type="ORF">B5F11_03900</name>
</gene>
<dbReference type="RefSeq" id="WP_087299697.1">
    <property type="nucleotide sequence ID" value="NZ_NFKP01000003.1"/>
</dbReference>
<evidence type="ECO:0000313" key="3">
    <source>
        <dbReference type="Proteomes" id="UP000196386"/>
    </source>
</evidence>
<dbReference type="AlphaFoldDB" id="A0A1Y4MUM7"/>
<dbReference type="Proteomes" id="UP000196386">
    <property type="component" value="Unassembled WGS sequence"/>
</dbReference>
<protein>
    <recommendedName>
        <fullName evidence="1">5'-3' exonuclease alpha-helical arch N-terminal domain-containing protein</fullName>
    </recommendedName>
</protein>
<comment type="caution">
    <text evidence="2">The sequence shown here is derived from an EMBL/GenBank/DDBJ whole genome shotgun (WGS) entry which is preliminary data.</text>
</comment>
<dbReference type="GO" id="GO:0003677">
    <property type="term" value="F:DNA binding"/>
    <property type="evidence" value="ECO:0007669"/>
    <property type="project" value="InterPro"/>
</dbReference>
<dbReference type="GO" id="GO:0017108">
    <property type="term" value="F:5'-flap endonuclease activity"/>
    <property type="evidence" value="ECO:0007669"/>
    <property type="project" value="InterPro"/>
</dbReference>
<dbReference type="InterPro" id="IPR029060">
    <property type="entry name" value="PIN-like_dom_sf"/>
</dbReference>
<organism evidence="2 3">
    <name type="scientific">Anaerotruncus colihominis</name>
    <dbReference type="NCBI Taxonomy" id="169435"/>
    <lineage>
        <taxon>Bacteria</taxon>
        <taxon>Bacillati</taxon>
        <taxon>Bacillota</taxon>
        <taxon>Clostridia</taxon>
        <taxon>Eubacteriales</taxon>
        <taxon>Oscillospiraceae</taxon>
        <taxon>Anaerotruncus</taxon>
    </lineage>
</organism>
<dbReference type="InterPro" id="IPR038969">
    <property type="entry name" value="FEN"/>
</dbReference>
<accession>A0A1Y4MUM7</accession>
<proteinExistence type="predicted"/>
<evidence type="ECO:0000313" key="2">
    <source>
        <dbReference type="EMBL" id="OUP70592.1"/>
    </source>
</evidence>
<evidence type="ECO:0000259" key="1">
    <source>
        <dbReference type="Pfam" id="PF02739"/>
    </source>
</evidence>